<keyword evidence="4" id="KW-1185">Reference proteome</keyword>
<evidence type="ECO:0000313" key="4">
    <source>
        <dbReference type="Proteomes" id="UP001530293"/>
    </source>
</evidence>
<feature type="region of interest" description="Disordered" evidence="1">
    <location>
        <begin position="174"/>
        <end position="240"/>
    </location>
</feature>
<gene>
    <name evidence="3" type="ORF">ACHAWU_009487</name>
</gene>
<dbReference type="Gene3D" id="1.20.1050.80">
    <property type="entry name" value="VPS9 domain"/>
    <property type="match status" value="1"/>
</dbReference>
<dbReference type="PANTHER" id="PTHR23101:SF25">
    <property type="entry name" value="GTPASE-ACTIVATING PROTEIN AND VPS9 DOMAIN-CONTAINING PROTEIN 1"/>
    <property type="match status" value="1"/>
</dbReference>
<proteinExistence type="predicted"/>
<dbReference type="InterPro" id="IPR001683">
    <property type="entry name" value="PX_dom"/>
</dbReference>
<evidence type="ECO:0000256" key="1">
    <source>
        <dbReference type="SAM" id="MobiDB-lite"/>
    </source>
</evidence>
<feature type="domain" description="VPS9" evidence="2">
    <location>
        <begin position="951"/>
        <end position="1107"/>
    </location>
</feature>
<dbReference type="EMBL" id="JALLBG020000256">
    <property type="protein sequence ID" value="KAL3757642.1"/>
    <property type="molecule type" value="Genomic_DNA"/>
</dbReference>
<dbReference type="SUPFAM" id="SSF64268">
    <property type="entry name" value="PX domain"/>
    <property type="match status" value="1"/>
</dbReference>
<feature type="compositionally biased region" description="Low complexity" evidence="1">
    <location>
        <begin position="39"/>
        <end position="48"/>
    </location>
</feature>
<dbReference type="Pfam" id="PF00787">
    <property type="entry name" value="PX"/>
    <property type="match status" value="1"/>
</dbReference>
<dbReference type="Proteomes" id="UP001530293">
    <property type="component" value="Unassembled WGS sequence"/>
</dbReference>
<feature type="region of interest" description="Disordered" evidence="1">
    <location>
        <begin position="426"/>
        <end position="463"/>
    </location>
</feature>
<dbReference type="SMART" id="SM00167">
    <property type="entry name" value="VPS9"/>
    <property type="match status" value="1"/>
</dbReference>
<dbReference type="InterPro" id="IPR036871">
    <property type="entry name" value="PX_dom_sf"/>
</dbReference>
<dbReference type="InterPro" id="IPR037191">
    <property type="entry name" value="VPS9_dom_sf"/>
</dbReference>
<comment type="caution">
    <text evidence="3">The sequence shown here is derived from an EMBL/GenBank/DDBJ whole genome shotgun (WGS) entry which is preliminary data.</text>
</comment>
<dbReference type="InterPro" id="IPR045046">
    <property type="entry name" value="Vps9-like"/>
</dbReference>
<evidence type="ECO:0000259" key="2">
    <source>
        <dbReference type="PROSITE" id="PS51205"/>
    </source>
</evidence>
<dbReference type="PROSITE" id="PS51205">
    <property type="entry name" value="VPS9"/>
    <property type="match status" value="1"/>
</dbReference>
<dbReference type="InterPro" id="IPR003123">
    <property type="entry name" value="VPS9"/>
</dbReference>
<dbReference type="PANTHER" id="PTHR23101">
    <property type="entry name" value="RAB GDP/GTP EXCHANGE FACTOR"/>
    <property type="match status" value="1"/>
</dbReference>
<feature type="compositionally biased region" description="Polar residues" evidence="1">
    <location>
        <begin position="426"/>
        <end position="449"/>
    </location>
</feature>
<organism evidence="3 4">
    <name type="scientific">Discostella pseudostelligera</name>
    <dbReference type="NCBI Taxonomy" id="259834"/>
    <lineage>
        <taxon>Eukaryota</taxon>
        <taxon>Sar</taxon>
        <taxon>Stramenopiles</taxon>
        <taxon>Ochrophyta</taxon>
        <taxon>Bacillariophyta</taxon>
        <taxon>Coscinodiscophyceae</taxon>
        <taxon>Thalassiosirophycidae</taxon>
        <taxon>Stephanodiscales</taxon>
        <taxon>Stephanodiscaceae</taxon>
        <taxon>Discostella</taxon>
    </lineage>
</organism>
<feature type="compositionally biased region" description="Polar residues" evidence="1">
    <location>
        <begin position="182"/>
        <end position="205"/>
    </location>
</feature>
<feature type="region of interest" description="Disordered" evidence="1">
    <location>
        <begin position="1"/>
        <end position="48"/>
    </location>
</feature>
<dbReference type="Gene3D" id="3.30.1520.10">
    <property type="entry name" value="Phox-like domain"/>
    <property type="match status" value="1"/>
</dbReference>
<dbReference type="SUPFAM" id="SSF109993">
    <property type="entry name" value="VPS9 domain"/>
    <property type="match status" value="1"/>
</dbReference>
<evidence type="ECO:0000313" key="3">
    <source>
        <dbReference type="EMBL" id="KAL3757642.1"/>
    </source>
</evidence>
<accession>A0ABD3M644</accession>
<sequence>MLDKPQQNGHHVRSRNGGGVGNDDAGDDHPHLADNTNNGSSSSSSEGISILSDHDVLRDVFTTARSSNANGRASLNGTQHAKIGKISSQNHNDDEGNDNVTAETLSNIIRPLHLEDINSGTIARLNDVDFGSTTYQQQQQLLPTQPPLTSRLGKRIMQQYQDQQQIIQSNTIISDDPHHSLHNQQHQGGNHPVSASASLQLQRPSSDFLRLPPPPPPPSMNQMHYPTTLPPPSSQLNEGTTNNNIQELERRVLQYHLDHEALQPHQPHQLSSSSSSHNHHHLSVSLLTSNCFTRVIERDATLGLGMSLREYDGCIYVQALMQRDGTWFKENGSVGVGAGGKVAGPGARAGILPGDRLIGLNGRPFLQGRLASDYRGNGGSNYQPSSEEVMTSVRDAISNATSPMVLHIQRLPDREKMVALLQKLQNESRNSNVDKPVSKGSSHLRSNGTKAIPSPARTTPSKRPRGAIIHKFAMALSNRGIIQKGKEEQTVTMQLRLLTDRTRQWESKLSFRLRAHDFTLRPQLDARDVEQSYYASFISDEGECPPFFDYKFSKSIRSYAPSTPMIQDWRLSHPSGHELSPIPRISKRVTKEAAIMADLYAGLDKDDAEVQDFLLGGKNSASIGGEGAAYPTTANNALSTMSDTADIFVPLVGVRKAMCVRILNSFLDNRNQTAFTIWCYDVESGREWYAPVRYYNDFKDLRLALLRLDKTIADIPFPSLGWGLTFSIETSESAKSKELRRNQLEIFLRQVFAHVYRGRLHPYIAEVAVHLQTFVGCDTVLGEGGDRSGLSLSKQVAISESTYGKRMPDAKSEPDANARRHLKRSIMRYVYRLFLLPAIEKLISNFINATREIVMSDASSNQQFSVGKSEARASIEKIRDFIDKLQELILDGCHDDFISITQRRDFAALVDDDDNLIRDDLFREAVREQVELEVYVPLRSTISKYLVYAWFNEDMEMKHKMKALIDKPQSYFRISKEHRSRSDWKSVSRILTEGVGRSTLPCVKLRAVVDAAKEISQLDAEERSVFPDATFFDATVVTKVKALGADDFLPIFIYCFVQAKIERPSALCELLSILCDPAKMNGEVGYYLATFHAALTHIHELDLTEANNDLSIIFDTE</sequence>
<protein>
    <recommendedName>
        <fullName evidence="2">VPS9 domain-containing protein</fullName>
    </recommendedName>
</protein>
<dbReference type="AlphaFoldDB" id="A0ABD3M644"/>
<reference evidence="3 4" key="1">
    <citation type="submission" date="2024-10" db="EMBL/GenBank/DDBJ databases">
        <title>Updated reference genomes for cyclostephanoid diatoms.</title>
        <authorList>
            <person name="Roberts W.R."/>
            <person name="Alverson A.J."/>
        </authorList>
    </citation>
    <scope>NUCLEOTIDE SEQUENCE [LARGE SCALE GENOMIC DNA]</scope>
    <source>
        <strain evidence="3 4">AJA232-27</strain>
    </source>
</reference>
<dbReference type="Pfam" id="PF02204">
    <property type="entry name" value="VPS9"/>
    <property type="match status" value="1"/>
</dbReference>
<name>A0ABD3M644_9STRA</name>